<dbReference type="AlphaFoldDB" id="A0A6N7WQ67"/>
<proteinExistence type="inferred from homology"/>
<reference evidence="5 7" key="2">
    <citation type="submission" date="2022-12" db="EMBL/GenBank/DDBJ databases">
        <title>Streptococcus alactolyticus LGM, complete genome.</title>
        <authorList>
            <person name="Liu Z."/>
            <person name="Mu C."/>
            <person name="Zhu W."/>
        </authorList>
    </citation>
    <scope>NUCLEOTIDE SEQUENCE [LARGE SCALE GENOMIC DNA]</scope>
    <source>
        <strain evidence="5 7">LGM</strain>
    </source>
</reference>
<dbReference type="GO" id="GO:0046872">
    <property type="term" value="F:metal ion binding"/>
    <property type="evidence" value="ECO:0007669"/>
    <property type="project" value="UniProtKB-KW"/>
</dbReference>
<dbReference type="EMBL" id="CP114883">
    <property type="protein sequence ID" value="WBB06101.1"/>
    <property type="molecule type" value="Genomic_DNA"/>
</dbReference>
<dbReference type="Proteomes" id="UP001212085">
    <property type="component" value="Chromosome"/>
</dbReference>
<dbReference type="InterPro" id="IPR029052">
    <property type="entry name" value="Metallo-depent_PP-like"/>
</dbReference>
<evidence type="ECO:0000256" key="2">
    <source>
        <dbReference type="RuleBase" id="RU362039"/>
    </source>
</evidence>
<dbReference type="EMBL" id="VUNP01000008">
    <property type="protein sequence ID" value="MST53356.1"/>
    <property type="molecule type" value="Genomic_DNA"/>
</dbReference>
<dbReference type="Pfam" id="PF12850">
    <property type="entry name" value="Metallophos_2"/>
    <property type="match status" value="1"/>
</dbReference>
<dbReference type="Gene3D" id="3.60.21.10">
    <property type="match status" value="1"/>
</dbReference>
<dbReference type="InterPro" id="IPR000979">
    <property type="entry name" value="Phosphodiesterase_MJ0936/Vps29"/>
</dbReference>
<gene>
    <name evidence="4" type="ORF">FYJ82_02735</name>
    <name evidence="5" type="ORF">O6R09_07400</name>
</gene>
<dbReference type="InterPro" id="IPR024654">
    <property type="entry name" value="Calcineurin-like_PHP_lpxH"/>
</dbReference>
<dbReference type="GeneID" id="99636111"/>
<keyword evidence="2" id="KW-0479">Metal-binding</keyword>
<evidence type="ECO:0000313" key="4">
    <source>
        <dbReference type="EMBL" id="MST53356.1"/>
    </source>
</evidence>
<comment type="cofactor">
    <cofactor evidence="2">
        <name>a divalent metal cation</name>
        <dbReference type="ChEBI" id="CHEBI:60240"/>
    </cofactor>
</comment>
<keyword evidence="7" id="KW-1185">Reference proteome</keyword>
<dbReference type="SUPFAM" id="SSF56300">
    <property type="entry name" value="Metallo-dependent phosphatases"/>
    <property type="match status" value="1"/>
</dbReference>
<evidence type="ECO:0000313" key="5">
    <source>
        <dbReference type="EMBL" id="WBB06101.1"/>
    </source>
</evidence>
<dbReference type="EC" id="3.1.4.-" evidence="2"/>
<dbReference type="OrthoDB" id="9800565at2"/>
<feature type="domain" description="Calcineurin-like phosphoesterase" evidence="3">
    <location>
        <begin position="6"/>
        <end position="149"/>
    </location>
</feature>
<sequence>MASKTIIVMSDSHGDREIVEDIKKTYQGKVDAIFHNGDSELPSSDPVWEGGIHVVRGNCDYDNGYPERLVTQLGDITIAQTHGHLYNINFTWDRLDLFAQEADADICLYGHLHRPAAWRNGKTIFINPGSVSQPRGDVQEKLYAKVEITQDIIKVTYYTRHHDLYPALSKEFDR</sequence>
<dbReference type="CDD" id="cd00841">
    <property type="entry name" value="MPP_YfcE"/>
    <property type="match status" value="1"/>
</dbReference>
<reference evidence="4 6" key="1">
    <citation type="submission" date="2019-08" db="EMBL/GenBank/DDBJ databases">
        <title>In-depth cultivation of the pig gut microbiome towards novel bacterial diversity and tailored functional studies.</title>
        <authorList>
            <person name="Wylensek D."/>
            <person name="Hitch T.C.A."/>
            <person name="Clavel T."/>
        </authorList>
    </citation>
    <scope>NUCLEOTIDE SEQUENCE [LARGE SCALE GENOMIC DNA]</scope>
    <source>
        <strain evidence="4 6">BL-178-WT-3A</strain>
    </source>
</reference>
<dbReference type="NCBIfam" id="TIGR00040">
    <property type="entry name" value="yfcE"/>
    <property type="match status" value="1"/>
</dbReference>
<evidence type="ECO:0000259" key="3">
    <source>
        <dbReference type="Pfam" id="PF12850"/>
    </source>
</evidence>
<dbReference type="PANTHER" id="PTHR11124">
    <property type="entry name" value="VACUOLAR SORTING PROTEIN VPS29"/>
    <property type="match status" value="1"/>
</dbReference>
<evidence type="ECO:0000313" key="6">
    <source>
        <dbReference type="Proteomes" id="UP000471052"/>
    </source>
</evidence>
<evidence type="ECO:0000313" key="7">
    <source>
        <dbReference type="Proteomes" id="UP001212085"/>
    </source>
</evidence>
<dbReference type="Proteomes" id="UP000471052">
    <property type="component" value="Unassembled WGS sequence"/>
</dbReference>
<dbReference type="RefSeq" id="WP_154454528.1">
    <property type="nucleotide sequence ID" value="NZ_BRXN01000004.1"/>
</dbReference>
<protein>
    <recommendedName>
        <fullName evidence="2">Phosphoesterase</fullName>
        <ecNumber evidence="2">3.1.4.-</ecNumber>
    </recommendedName>
</protein>
<dbReference type="GO" id="GO:0016787">
    <property type="term" value="F:hydrolase activity"/>
    <property type="evidence" value="ECO:0007669"/>
    <property type="project" value="UniProtKB-UniRule"/>
</dbReference>
<dbReference type="InterPro" id="IPR041802">
    <property type="entry name" value="MPP_YfcE"/>
</dbReference>
<name>A0A6N7WQ67_STRAY</name>
<evidence type="ECO:0000256" key="1">
    <source>
        <dbReference type="ARBA" id="ARBA00008950"/>
    </source>
</evidence>
<comment type="similarity">
    <text evidence="1 2">Belongs to the metallophosphoesterase superfamily. YfcE family.</text>
</comment>
<accession>A0A6N7WQ67</accession>
<organism evidence="4 6">
    <name type="scientific">Streptococcus alactolyticus</name>
    <dbReference type="NCBI Taxonomy" id="29389"/>
    <lineage>
        <taxon>Bacteria</taxon>
        <taxon>Bacillati</taxon>
        <taxon>Bacillota</taxon>
        <taxon>Bacilli</taxon>
        <taxon>Lactobacillales</taxon>
        <taxon>Streptococcaceae</taxon>
        <taxon>Streptococcus</taxon>
    </lineage>
</organism>